<evidence type="ECO:0000313" key="2">
    <source>
        <dbReference type="EMBL" id="NEA21840.1"/>
    </source>
</evidence>
<name>A0A6L9Q8M6_9ACTN</name>
<gene>
    <name evidence="2" type="ORF">G3I70_04910</name>
</gene>
<dbReference type="SUPFAM" id="SSF51905">
    <property type="entry name" value="FAD/NAD(P)-binding domain"/>
    <property type="match status" value="1"/>
</dbReference>
<dbReference type="RefSeq" id="WP_203596113.1">
    <property type="nucleotide sequence ID" value="NZ_JAAGLI010000116.1"/>
</dbReference>
<protein>
    <submittedName>
        <fullName evidence="2">Phytoene dehydrogenase</fullName>
    </submittedName>
</protein>
<proteinExistence type="predicted"/>
<accession>A0A6L9Q8M6</accession>
<dbReference type="EMBL" id="JAAGLI010000116">
    <property type="protein sequence ID" value="NEA21840.1"/>
    <property type="molecule type" value="Genomic_DNA"/>
</dbReference>
<dbReference type="Proteomes" id="UP000475532">
    <property type="component" value="Unassembled WGS sequence"/>
</dbReference>
<dbReference type="Gene3D" id="3.50.50.60">
    <property type="entry name" value="FAD/NAD(P)-binding domain"/>
    <property type="match status" value="1"/>
</dbReference>
<evidence type="ECO:0000313" key="3">
    <source>
        <dbReference type="Proteomes" id="UP000475532"/>
    </source>
</evidence>
<evidence type="ECO:0000259" key="1">
    <source>
        <dbReference type="Pfam" id="PF01593"/>
    </source>
</evidence>
<organism evidence="2 3">
    <name type="scientific">Actinomadura bangladeshensis</name>
    <dbReference type="NCBI Taxonomy" id="453573"/>
    <lineage>
        <taxon>Bacteria</taxon>
        <taxon>Bacillati</taxon>
        <taxon>Actinomycetota</taxon>
        <taxon>Actinomycetes</taxon>
        <taxon>Streptosporangiales</taxon>
        <taxon>Thermomonosporaceae</taxon>
        <taxon>Actinomadura</taxon>
    </lineage>
</organism>
<feature type="non-terminal residue" evidence="2">
    <location>
        <position position="1"/>
    </location>
</feature>
<dbReference type="InterPro" id="IPR002937">
    <property type="entry name" value="Amino_oxidase"/>
</dbReference>
<sequence length="48" mass="5123">SAATRAPGLFLAGAWTDTGWPDTMEGAVRSGLTAARLVRRHLEGARDR</sequence>
<dbReference type="InterPro" id="IPR036188">
    <property type="entry name" value="FAD/NAD-bd_sf"/>
</dbReference>
<dbReference type="AlphaFoldDB" id="A0A6L9Q8M6"/>
<dbReference type="GO" id="GO:0016491">
    <property type="term" value="F:oxidoreductase activity"/>
    <property type="evidence" value="ECO:0007669"/>
    <property type="project" value="InterPro"/>
</dbReference>
<feature type="domain" description="Amine oxidase" evidence="1">
    <location>
        <begin position="3"/>
        <end position="38"/>
    </location>
</feature>
<comment type="caution">
    <text evidence="2">The sequence shown here is derived from an EMBL/GenBank/DDBJ whole genome shotgun (WGS) entry which is preliminary data.</text>
</comment>
<dbReference type="Pfam" id="PF01593">
    <property type="entry name" value="Amino_oxidase"/>
    <property type="match status" value="1"/>
</dbReference>
<reference evidence="2 3" key="1">
    <citation type="submission" date="2020-01" db="EMBL/GenBank/DDBJ databases">
        <title>Insect and environment-associated Actinomycetes.</title>
        <authorList>
            <person name="Currrie C."/>
            <person name="Chevrette M."/>
            <person name="Carlson C."/>
            <person name="Stubbendieck R."/>
            <person name="Wendt-Pienkowski E."/>
        </authorList>
    </citation>
    <scope>NUCLEOTIDE SEQUENCE [LARGE SCALE GENOMIC DNA]</scope>
    <source>
        <strain evidence="2 3">SID10258</strain>
    </source>
</reference>